<keyword evidence="8" id="KW-0198">Cysteine biosynthesis</keyword>
<comment type="pathway">
    <text evidence="1">Sulfur metabolism; hydrogen sulfide biosynthesis; sulfite from sulfate: step 3/3.</text>
</comment>
<evidence type="ECO:0000256" key="13">
    <source>
        <dbReference type="SAM" id="MobiDB-lite"/>
    </source>
</evidence>
<dbReference type="STRING" id="50376.A0A517KXX6"/>
<protein>
    <recommendedName>
        <fullName evidence="3">phosphoadenylyl-sulfate reductase (thioredoxin)</fullName>
        <ecNumber evidence="3">1.8.4.8</ecNumber>
    </recommendedName>
    <alternativeName>
        <fullName evidence="10">3'-phosphoadenylylsulfate reductase</fullName>
    </alternativeName>
    <alternativeName>
        <fullName evidence="12">PAPS reductase, thioredoxin dependent</fullName>
    </alternativeName>
    <alternativeName>
        <fullName evidence="11">PAdoPS reductase</fullName>
    </alternativeName>
</protein>
<dbReference type="GO" id="GO:0019344">
    <property type="term" value="P:cysteine biosynthetic process"/>
    <property type="evidence" value="ECO:0007669"/>
    <property type="project" value="UniProtKB-KW"/>
</dbReference>
<dbReference type="PIRSF" id="PIRSF000857">
    <property type="entry name" value="PAPS_reductase"/>
    <property type="match status" value="1"/>
</dbReference>
<evidence type="ECO:0000259" key="14">
    <source>
        <dbReference type="Pfam" id="PF01507"/>
    </source>
</evidence>
<dbReference type="GO" id="GO:0004604">
    <property type="term" value="F:phosphoadenylyl-sulfate reductase (thioredoxin) activity"/>
    <property type="evidence" value="ECO:0007669"/>
    <property type="project" value="UniProtKB-EC"/>
</dbReference>
<dbReference type="AlphaFoldDB" id="A0A517KXX6"/>
<evidence type="ECO:0000256" key="8">
    <source>
        <dbReference type="ARBA" id="ARBA00023192"/>
    </source>
</evidence>
<dbReference type="NCBIfam" id="TIGR02057">
    <property type="entry name" value="PAPS_reductase"/>
    <property type="match status" value="1"/>
</dbReference>
<evidence type="ECO:0000256" key="2">
    <source>
        <dbReference type="ARBA" id="ARBA00009732"/>
    </source>
</evidence>
<proteinExistence type="inferred from homology"/>
<dbReference type="GO" id="GO:0009086">
    <property type="term" value="P:methionine biosynthetic process"/>
    <property type="evidence" value="ECO:0007669"/>
    <property type="project" value="UniProtKB-KW"/>
</dbReference>
<dbReference type="EMBL" id="CP042185">
    <property type="protein sequence ID" value="QDS68239.1"/>
    <property type="molecule type" value="Genomic_DNA"/>
</dbReference>
<dbReference type="SUPFAM" id="SSF52402">
    <property type="entry name" value="Adenine nucleotide alpha hydrolases-like"/>
    <property type="match status" value="1"/>
</dbReference>
<dbReference type="OrthoDB" id="7869097at2759"/>
<dbReference type="PANTHER" id="PTHR46509:SF1">
    <property type="entry name" value="PHOSPHOADENOSINE PHOSPHOSULFATE REDUCTASE"/>
    <property type="match status" value="1"/>
</dbReference>
<keyword evidence="4" id="KW-0028">Amino-acid biosynthesis</keyword>
<evidence type="ECO:0000256" key="3">
    <source>
        <dbReference type="ARBA" id="ARBA00013096"/>
    </source>
</evidence>
<dbReference type="InterPro" id="IPR002500">
    <property type="entry name" value="PAPS_reduct_dom"/>
</dbReference>
<dbReference type="CDD" id="cd23945">
    <property type="entry name" value="PAPS_reductase"/>
    <property type="match status" value="1"/>
</dbReference>
<evidence type="ECO:0000256" key="9">
    <source>
        <dbReference type="ARBA" id="ARBA00052536"/>
    </source>
</evidence>
<dbReference type="GO" id="GO:0019379">
    <property type="term" value="P:sulfate assimilation, phosphoadenylyl sulfate reduction by phosphoadenylyl-sulfate reductase (thioredoxin)"/>
    <property type="evidence" value="ECO:0007669"/>
    <property type="project" value="InterPro"/>
</dbReference>
<comment type="similarity">
    <text evidence="2">Belongs to the PAPS reductase family. CysH subfamily.</text>
</comment>
<dbReference type="EC" id="1.8.4.8" evidence="3"/>
<dbReference type="Proteomes" id="UP000316270">
    <property type="component" value="Chromosome 1"/>
</dbReference>
<name>A0A517KXX6_9PEZI</name>
<evidence type="ECO:0000256" key="5">
    <source>
        <dbReference type="ARBA" id="ARBA00022857"/>
    </source>
</evidence>
<keyword evidence="7" id="KW-0486">Methionine biosynthesis</keyword>
<dbReference type="FunFam" id="3.40.50.620:FF:000151">
    <property type="entry name" value="Phosphoadenosine phosphosulfate reductase"/>
    <property type="match status" value="1"/>
</dbReference>
<evidence type="ECO:0000256" key="1">
    <source>
        <dbReference type="ARBA" id="ARBA00004848"/>
    </source>
</evidence>
<dbReference type="PANTHER" id="PTHR46509">
    <property type="entry name" value="PHOSPHOADENOSINE PHOSPHOSULFATE REDUCTASE"/>
    <property type="match status" value="1"/>
</dbReference>
<dbReference type="InterPro" id="IPR011800">
    <property type="entry name" value="PAPS_reductase_CysH"/>
</dbReference>
<dbReference type="GO" id="GO:0005737">
    <property type="term" value="C:cytoplasm"/>
    <property type="evidence" value="ECO:0007669"/>
    <property type="project" value="TreeGrafter"/>
</dbReference>
<evidence type="ECO:0000313" key="16">
    <source>
        <dbReference type="Proteomes" id="UP000316270"/>
    </source>
</evidence>
<dbReference type="NCBIfam" id="NF002537">
    <property type="entry name" value="PRK02090.1"/>
    <property type="match status" value="1"/>
</dbReference>
<evidence type="ECO:0000256" key="11">
    <source>
        <dbReference type="ARBA" id="ARBA00082472"/>
    </source>
</evidence>
<reference evidence="15 16" key="1">
    <citation type="submission" date="2019-07" db="EMBL/GenBank/DDBJ databases">
        <title>Finished genome of Venturia effusa.</title>
        <authorList>
            <person name="Young C.A."/>
            <person name="Cox M.P."/>
            <person name="Ganley A.R.D."/>
            <person name="David W.J."/>
        </authorList>
    </citation>
    <scope>NUCLEOTIDE SEQUENCE [LARGE SCALE GENOMIC DNA]</scope>
    <source>
        <strain evidence="16">albino</strain>
    </source>
</reference>
<accession>A0A517KXX6</accession>
<evidence type="ECO:0000256" key="6">
    <source>
        <dbReference type="ARBA" id="ARBA00023002"/>
    </source>
</evidence>
<keyword evidence="6" id="KW-0560">Oxidoreductase</keyword>
<dbReference type="HAMAP" id="MF_00063">
    <property type="entry name" value="CysH"/>
    <property type="match status" value="1"/>
</dbReference>
<dbReference type="InterPro" id="IPR004511">
    <property type="entry name" value="PAPS/APS_Rdtase"/>
</dbReference>
<evidence type="ECO:0000313" key="15">
    <source>
        <dbReference type="EMBL" id="QDS68239.1"/>
    </source>
</evidence>
<dbReference type="InterPro" id="IPR014729">
    <property type="entry name" value="Rossmann-like_a/b/a_fold"/>
</dbReference>
<evidence type="ECO:0000256" key="10">
    <source>
        <dbReference type="ARBA" id="ARBA00078053"/>
    </source>
</evidence>
<evidence type="ECO:0000256" key="12">
    <source>
        <dbReference type="ARBA" id="ARBA00082553"/>
    </source>
</evidence>
<feature type="region of interest" description="Disordered" evidence="13">
    <location>
        <begin position="230"/>
        <end position="253"/>
    </location>
</feature>
<evidence type="ECO:0000256" key="7">
    <source>
        <dbReference type="ARBA" id="ARBA00023167"/>
    </source>
</evidence>
<keyword evidence="16" id="KW-1185">Reference proteome</keyword>
<feature type="domain" description="Phosphoadenosine phosphosulphate reductase" evidence="14">
    <location>
        <begin position="56"/>
        <end position="234"/>
    </location>
</feature>
<dbReference type="Pfam" id="PF01507">
    <property type="entry name" value="PAPS_reduct"/>
    <property type="match status" value="1"/>
</dbReference>
<evidence type="ECO:0000256" key="4">
    <source>
        <dbReference type="ARBA" id="ARBA00022605"/>
    </source>
</evidence>
<organism evidence="15 16">
    <name type="scientific">Venturia effusa</name>
    <dbReference type="NCBI Taxonomy" id="50376"/>
    <lineage>
        <taxon>Eukaryota</taxon>
        <taxon>Fungi</taxon>
        <taxon>Dikarya</taxon>
        <taxon>Ascomycota</taxon>
        <taxon>Pezizomycotina</taxon>
        <taxon>Dothideomycetes</taxon>
        <taxon>Pleosporomycetidae</taxon>
        <taxon>Venturiales</taxon>
        <taxon>Venturiaceae</taxon>
        <taxon>Venturia</taxon>
    </lineage>
</organism>
<dbReference type="NCBIfam" id="TIGR00434">
    <property type="entry name" value="cysH"/>
    <property type="match status" value="1"/>
</dbReference>
<sequence length="290" mass="33205">MSHDDIESGYASASSDSGAFTDVYFTKPHLKFLNRQLGQMEPEDILKWAMITLPNLYQTTAFGLTGLVTLDMLSKINNPTKTKIDLIFLDTLFHFQETLSLVDRVKRRYPDVNLHVYRPEGVSTAEQFNAKHGESLWETNDELYDWLAKVEPQQRAYADLQVKAVLTGRRRSQGGKRGDLDIVEVDEAGTIKINPLANWSFKQVQDYVKQHDVPYNELLDRGYKSVGDWHSTQPIKEGEDERAGRWKGKDKTECGIHNKKSRYAQFLQDQENKRQQEELASALAAVHVQS</sequence>
<dbReference type="Gene3D" id="3.40.50.620">
    <property type="entry name" value="HUPs"/>
    <property type="match status" value="1"/>
</dbReference>
<keyword evidence="5" id="KW-0521">NADP</keyword>
<feature type="compositionally biased region" description="Basic and acidic residues" evidence="13">
    <location>
        <begin position="236"/>
        <end position="253"/>
    </location>
</feature>
<comment type="catalytic activity">
    <reaction evidence="9">
        <text>[thioredoxin]-disulfide + sulfite + adenosine 3',5'-bisphosphate + 2 H(+) = [thioredoxin]-dithiol + 3'-phosphoadenylyl sulfate</text>
        <dbReference type="Rhea" id="RHEA:11724"/>
        <dbReference type="Rhea" id="RHEA-COMP:10698"/>
        <dbReference type="Rhea" id="RHEA-COMP:10700"/>
        <dbReference type="ChEBI" id="CHEBI:15378"/>
        <dbReference type="ChEBI" id="CHEBI:17359"/>
        <dbReference type="ChEBI" id="CHEBI:29950"/>
        <dbReference type="ChEBI" id="CHEBI:50058"/>
        <dbReference type="ChEBI" id="CHEBI:58339"/>
        <dbReference type="ChEBI" id="CHEBI:58343"/>
        <dbReference type="EC" id="1.8.4.8"/>
    </reaction>
</comment>
<gene>
    <name evidence="15" type="ORF">FKW77_010603</name>
</gene>